<evidence type="ECO:0000256" key="2">
    <source>
        <dbReference type="ARBA" id="ARBA00022692"/>
    </source>
</evidence>
<name>A0A918XND8_9PROT</name>
<keyword evidence="2 7" id="KW-0812">Transmembrane</keyword>
<keyword evidence="11" id="KW-1185">Reference proteome</keyword>
<dbReference type="InterPro" id="IPR030190">
    <property type="entry name" value="MacA_alpha-hairpin_sf"/>
</dbReference>
<gene>
    <name evidence="10" type="ORF">GCM10017083_06220</name>
</gene>
<dbReference type="PANTHER" id="PTHR30386:SF26">
    <property type="entry name" value="TRANSPORT PROTEIN COMB"/>
    <property type="match status" value="1"/>
</dbReference>
<dbReference type="EMBL" id="BMZS01000002">
    <property type="protein sequence ID" value="GHD41859.1"/>
    <property type="molecule type" value="Genomic_DNA"/>
</dbReference>
<comment type="subcellular location">
    <subcellularLocation>
        <location evidence="1">Membrane</location>
        <topology evidence="1">Single-pass membrane protein</topology>
    </subcellularLocation>
</comment>
<evidence type="ECO:0000256" key="3">
    <source>
        <dbReference type="ARBA" id="ARBA00022989"/>
    </source>
</evidence>
<dbReference type="Proteomes" id="UP000630353">
    <property type="component" value="Unassembled WGS sequence"/>
</dbReference>
<feature type="region of interest" description="Disordered" evidence="6">
    <location>
        <begin position="1"/>
        <end position="21"/>
    </location>
</feature>
<evidence type="ECO:0000256" key="6">
    <source>
        <dbReference type="SAM" id="MobiDB-lite"/>
    </source>
</evidence>
<feature type="transmembrane region" description="Helical" evidence="7">
    <location>
        <begin position="32"/>
        <end position="53"/>
    </location>
</feature>
<evidence type="ECO:0000256" key="5">
    <source>
        <dbReference type="SAM" id="Coils"/>
    </source>
</evidence>
<dbReference type="GO" id="GO:1990961">
    <property type="term" value="P:xenobiotic detoxification by transmembrane export across the plasma membrane"/>
    <property type="evidence" value="ECO:0007669"/>
    <property type="project" value="InterPro"/>
</dbReference>
<evidence type="ECO:0000259" key="9">
    <source>
        <dbReference type="Pfam" id="PF25954"/>
    </source>
</evidence>
<dbReference type="SUPFAM" id="SSF111369">
    <property type="entry name" value="HlyD-like secretion proteins"/>
    <property type="match status" value="2"/>
</dbReference>
<keyword evidence="5" id="KW-0175">Coiled coil</keyword>
<dbReference type="GO" id="GO:0019898">
    <property type="term" value="C:extrinsic component of membrane"/>
    <property type="evidence" value="ECO:0007669"/>
    <property type="project" value="InterPro"/>
</dbReference>
<evidence type="ECO:0000256" key="4">
    <source>
        <dbReference type="ARBA" id="ARBA00023136"/>
    </source>
</evidence>
<dbReference type="InterPro" id="IPR058792">
    <property type="entry name" value="Beta-barrel_RND_2"/>
</dbReference>
<dbReference type="PANTHER" id="PTHR30386">
    <property type="entry name" value="MEMBRANE FUSION SUBUNIT OF EMRAB-TOLC MULTIDRUG EFFLUX PUMP"/>
    <property type="match status" value="1"/>
</dbReference>
<dbReference type="AlphaFoldDB" id="A0A918XND8"/>
<dbReference type="PRINTS" id="PR01490">
    <property type="entry name" value="RTXTOXIND"/>
</dbReference>
<dbReference type="InterPro" id="IPR058625">
    <property type="entry name" value="MdtA-like_BSH"/>
</dbReference>
<feature type="domain" description="CusB-like beta-barrel" evidence="9">
    <location>
        <begin position="294"/>
        <end position="385"/>
    </location>
</feature>
<protein>
    <submittedName>
        <fullName evidence="10">Hemolysin secretion protein D</fullName>
    </submittedName>
</protein>
<feature type="domain" description="Multidrug resistance protein MdtA-like barrel-sandwich hybrid" evidence="8">
    <location>
        <begin position="74"/>
        <end position="285"/>
    </location>
</feature>
<keyword evidence="4 7" id="KW-0472">Membrane</keyword>
<evidence type="ECO:0000256" key="1">
    <source>
        <dbReference type="ARBA" id="ARBA00004167"/>
    </source>
</evidence>
<dbReference type="Gene3D" id="2.40.30.170">
    <property type="match status" value="1"/>
</dbReference>
<comment type="caution">
    <text evidence="10">The sequence shown here is derived from an EMBL/GenBank/DDBJ whole genome shotgun (WGS) entry which is preliminary data.</text>
</comment>
<proteinExistence type="predicted"/>
<organism evidence="10 11">
    <name type="scientific">Thalassobaculum fulvum</name>
    <dbReference type="NCBI Taxonomy" id="1633335"/>
    <lineage>
        <taxon>Bacteria</taxon>
        <taxon>Pseudomonadati</taxon>
        <taxon>Pseudomonadota</taxon>
        <taxon>Alphaproteobacteria</taxon>
        <taxon>Rhodospirillales</taxon>
        <taxon>Thalassobaculaceae</taxon>
        <taxon>Thalassobaculum</taxon>
    </lineage>
</organism>
<sequence length="393" mass="43222">MNELSPKPGETAPAGEKGAPGIVRHRRRTTAFWVRLSLFLLVLGLMAAVGTYWGHSAIRYVHETDARIKADLIAVASEVSGRVVERPVDDGDRVARGQVLLRLDSREAALRLEEADAAQSTLLAGIGRLDAEVAMIRERAESRIARARAGLEEMTAGRELYEHELNFAKADYERARSLAASGAISSARLDRAHTDYLRARQELSRAEAEIASARAGLDEARSELAEVSVKQAERARLEAELAEVAARRERLRVELEQHTIVSPIDGVIGRTFASPGERVEEGQRLMSMHDPAAIWVEANVRETEVGRITAGQSVAITVDAYPGERFVGTVARVGQAANSQYALLPRLNESGTFTKVTQRLEVRIAVEQHEGRLRPGMMVEVSIDAPNDRLWPF</sequence>
<evidence type="ECO:0000259" key="8">
    <source>
        <dbReference type="Pfam" id="PF25917"/>
    </source>
</evidence>
<dbReference type="Pfam" id="PF25954">
    <property type="entry name" value="Beta-barrel_RND_2"/>
    <property type="match status" value="1"/>
</dbReference>
<dbReference type="Gene3D" id="6.10.140.1990">
    <property type="match status" value="1"/>
</dbReference>
<dbReference type="GO" id="GO:1990195">
    <property type="term" value="C:macrolide transmembrane transporter complex"/>
    <property type="evidence" value="ECO:0007669"/>
    <property type="project" value="InterPro"/>
</dbReference>
<evidence type="ECO:0000313" key="11">
    <source>
        <dbReference type="Proteomes" id="UP000630353"/>
    </source>
</evidence>
<accession>A0A918XND8</accession>
<evidence type="ECO:0000256" key="7">
    <source>
        <dbReference type="SAM" id="Phobius"/>
    </source>
</evidence>
<keyword evidence="3 7" id="KW-1133">Transmembrane helix</keyword>
<dbReference type="Pfam" id="PF25917">
    <property type="entry name" value="BSH_RND"/>
    <property type="match status" value="1"/>
</dbReference>
<reference evidence="10" key="1">
    <citation type="journal article" date="2014" name="Int. J. Syst. Evol. Microbiol.">
        <title>Complete genome sequence of Corynebacterium casei LMG S-19264T (=DSM 44701T), isolated from a smear-ripened cheese.</title>
        <authorList>
            <consortium name="US DOE Joint Genome Institute (JGI-PGF)"/>
            <person name="Walter F."/>
            <person name="Albersmeier A."/>
            <person name="Kalinowski J."/>
            <person name="Ruckert C."/>
        </authorList>
    </citation>
    <scope>NUCLEOTIDE SEQUENCE</scope>
    <source>
        <strain evidence="10">KCTC 42651</strain>
    </source>
</reference>
<dbReference type="Gene3D" id="2.40.50.100">
    <property type="match status" value="1"/>
</dbReference>
<feature type="coiled-coil region" evidence="5">
    <location>
        <begin position="158"/>
        <end position="254"/>
    </location>
</feature>
<dbReference type="InterPro" id="IPR050739">
    <property type="entry name" value="MFP"/>
</dbReference>
<evidence type="ECO:0000313" key="10">
    <source>
        <dbReference type="EMBL" id="GHD41859.1"/>
    </source>
</evidence>
<reference evidence="10" key="2">
    <citation type="submission" date="2020-09" db="EMBL/GenBank/DDBJ databases">
        <authorList>
            <person name="Sun Q."/>
            <person name="Kim S."/>
        </authorList>
    </citation>
    <scope>NUCLEOTIDE SEQUENCE</scope>
    <source>
        <strain evidence="10">KCTC 42651</strain>
    </source>
</reference>